<dbReference type="VEuPathDB" id="FungiDB:CIMG_13086"/>
<organism evidence="1 2">
    <name type="scientific">Coccidioides immitis (strain RS)</name>
    <name type="common">Valley fever fungus</name>
    <dbReference type="NCBI Taxonomy" id="246410"/>
    <lineage>
        <taxon>Eukaryota</taxon>
        <taxon>Fungi</taxon>
        <taxon>Dikarya</taxon>
        <taxon>Ascomycota</taxon>
        <taxon>Pezizomycotina</taxon>
        <taxon>Eurotiomycetes</taxon>
        <taxon>Eurotiomycetidae</taxon>
        <taxon>Onygenales</taxon>
        <taxon>Onygenaceae</taxon>
        <taxon>Coccidioides</taxon>
    </lineage>
</organism>
<evidence type="ECO:0000313" key="1">
    <source>
        <dbReference type="EMBL" id="KJF60634.1"/>
    </source>
</evidence>
<dbReference type="InParanoid" id="A0A0D8JU47"/>
<accession>A0A0D8JU47</accession>
<gene>
    <name evidence="1" type="ORF">CIMG_13086</name>
</gene>
<dbReference type="EMBL" id="GG704912">
    <property type="protein sequence ID" value="KJF60634.1"/>
    <property type="molecule type" value="Genomic_DNA"/>
</dbReference>
<dbReference type="AlphaFoldDB" id="A0A0D8JU47"/>
<name>A0A0D8JU47_COCIM</name>
<keyword evidence="2" id="KW-1185">Reference proteome</keyword>
<evidence type="ECO:0000313" key="2">
    <source>
        <dbReference type="Proteomes" id="UP000001261"/>
    </source>
</evidence>
<dbReference type="GeneID" id="24164713"/>
<reference evidence="2" key="1">
    <citation type="journal article" date="2009" name="Genome Res.">
        <title>Comparative genomic analyses of the human fungal pathogens Coccidioides and their relatives.</title>
        <authorList>
            <person name="Sharpton T.J."/>
            <person name="Stajich J.E."/>
            <person name="Rounsley S.D."/>
            <person name="Gardner M.J."/>
            <person name="Wortman J.R."/>
            <person name="Jordar V.S."/>
            <person name="Maiti R."/>
            <person name="Kodira C.D."/>
            <person name="Neafsey D.E."/>
            <person name="Zeng Q."/>
            <person name="Hung C.-Y."/>
            <person name="McMahan C."/>
            <person name="Muszewska A."/>
            <person name="Grynberg M."/>
            <person name="Mandel M.A."/>
            <person name="Kellner E.M."/>
            <person name="Barker B.M."/>
            <person name="Galgiani J.N."/>
            <person name="Orbach M.J."/>
            <person name="Kirkland T.N."/>
            <person name="Cole G.T."/>
            <person name="Henn M.R."/>
            <person name="Birren B.W."/>
            <person name="Taylor J.W."/>
        </authorList>
    </citation>
    <scope>NUCLEOTIDE SEQUENCE [LARGE SCALE GENOMIC DNA]</scope>
    <source>
        <strain evidence="2">RS</strain>
    </source>
</reference>
<dbReference type="KEGG" id="cim:CIMG_13086"/>
<reference evidence="2" key="2">
    <citation type="journal article" date="2010" name="Genome Res.">
        <title>Population genomic sequencing of Coccidioides fungi reveals recent hybridization and transposon control.</title>
        <authorList>
            <person name="Neafsey D.E."/>
            <person name="Barker B.M."/>
            <person name="Sharpton T.J."/>
            <person name="Stajich J.E."/>
            <person name="Park D.J."/>
            <person name="Whiston E."/>
            <person name="Hung C.-Y."/>
            <person name="McMahan C."/>
            <person name="White J."/>
            <person name="Sykes S."/>
            <person name="Heiman D."/>
            <person name="Young S."/>
            <person name="Zeng Q."/>
            <person name="Abouelleil A."/>
            <person name="Aftuck L."/>
            <person name="Bessette D."/>
            <person name="Brown A."/>
            <person name="FitzGerald M."/>
            <person name="Lui A."/>
            <person name="Macdonald J.P."/>
            <person name="Priest M."/>
            <person name="Orbach M.J."/>
            <person name="Galgiani J.N."/>
            <person name="Kirkland T.N."/>
            <person name="Cole G.T."/>
            <person name="Birren B.W."/>
            <person name="Henn M.R."/>
            <person name="Taylor J.W."/>
            <person name="Rounsley S.D."/>
        </authorList>
    </citation>
    <scope>GENOME REANNOTATION</scope>
    <source>
        <strain evidence="2">RS</strain>
    </source>
</reference>
<dbReference type="Proteomes" id="UP000001261">
    <property type="component" value="Unassembled WGS sequence"/>
</dbReference>
<dbReference type="RefSeq" id="XP_004445417.1">
    <property type="nucleotide sequence ID" value="XM_004445360.1"/>
</dbReference>
<sequence>MAAYPCQRNASVSAHPTMYPSTATSKQATLQERSPAVLSQPGAPHELAACSSHWSQLWLDGTTAPRGCGVPLTWRLLFNVLSSGRNCFLGSRWSEIRLSKHTTRVVEAYMRAKGKILASFGTGKSRNGLIDRNEGRHEPFLANR</sequence>
<protein>
    <submittedName>
        <fullName evidence="1">Uncharacterized protein</fullName>
    </submittedName>
</protein>
<proteinExistence type="predicted"/>